<organism evidence="2 3">
    <name type="scientific">Floccifex porci</name>
    <dbReference type="NCBI Taxonomy" id="2606629"/>
    <lineage>
        <taxon>Bacteria</taxon>
        <taxon>Bacillati</taxon>
        <taxon>Bacillota</taxon>
        <taxon>Erysipelotrichia</taxon>
        <taxon>Erysipelotrichales</taxon>
        <taxon>Erysipelotrichaceae</taxon>
        <taxon>Floccifex</taxon>
    </lineage>
</organism>
<evidence type="ECO:0000313" key="3">
    <source>
        <dbReference type="Proteomes" id="UP000470082"/>
    </source>
</evidence>
<name>A0A7X2N2X5_9FIRM</name>
<dbReference type="RefSeq" id="WP_154459991.1">
    <property type="nucleotide sequence ID" value="NZ_VUMM01000007.1"/>
</dbReference>
<dbReference type="AlphaFoldDB" id="A0A7X2N2X5"/>
<evidence type="ECO:0000256" key="1">
    <source>
        <dbReference type="SAM" id="Phobius"/>
    </source>
</evidence>
<gene>
    <name evidence="2" type="ORF">FYJ50_04975</name>
</gene>
<keyword evidence="1" id="KW-1133">Transmembrane helix</keyword>
<keyword evidence="1" id="KW-0812">Transmembrane</keyword>
<evidence type="ECO:0008006" key="4">
    <source>
        <dbReference type="Google" id="ProtNLM"/>
    </source>
</evidence>
<sequence>MIRQDLVINQEEREAFIELLIELNNRYKKSQKIYKIVAFVGLLFGIFFFFCGSIVVPIVFVFHFIFFFYMSKKGLKKKMEKSIQKEFPEDGTLIRTYTISDEGISLRSRYGFDLYPWDVIIKAGKYYHYYYFYRSDGQVMLIDHRMLEDAQKEEVLTYIKKVEDAYGTKRK</sequence>
<feature type="transmembrane region" description="Helical" evidence="1">
    <location>
        <begin position="36"/>
        <end position="69"/>
    </location>
</feature>
<dbReference type="Proteomes" id="UP000470082">
    <property type="component" value="Unassembled WGS sequence"/>
</dbReference>
<keyword evidence="3" id="KW-1185">Reference proteome</keyword>
<dbReference type="EMBL" id="VUMM01000007">
    <property type="protein sequence ID" value="MSS01456.1"/>
    <property type="molecule type" value="Genomic_DNA"/>
</dbReference>
<evidence type="ECO:0000313" key="2">
    <source>
        <dbReference type="EMBL" id="MSS01456.1"/>
    </source>
</evidence>
<protein>
    <recommendedName>
        <fullName evidence="4">YcxB-like protein domain-containing protein</fullName>
    </recommendedName>
</protein>
<reference evidence="2 3" key="1">
    <citation type="submission" date="2019-08" db="EMBL/GenBank/DDBJ databases">
        <title>In-depth cultivation of the pig gut microbiome towards novel bacterial diversity and tailored functional studies.</title>
        <authorList>
            <person name="Wylensek D."/>
            <person name="Hitch T.C.A."/>
            <person name="Clavel T."/>
        </authorList>
    </citation>
    <scope>NUCLEOTIDE SEQUENCE [LARGE SCALE GENOMIC DNA]</scope>
    <source>
        <strain evidence="2 3">LKV-178-WT-2G</strain>
    </source>
</reference>
<comment type="caution">
    <text evidence="2">The sequence shown here is derived from an EMBL/GenBank/DDBJ whole genome shotgun (WGS) entry which is preliminary data.</text>
</comment>
<keyword evidence="1" id="KW-0472">Membrane</keyword>
<proteinExistence type="predicted"/>
<accession>A0A7X2N2X5</accession>